<dbReference type="GO" id="GO:0016020">
    <property type="term" value="C:membrane"/>
    <property type="evidence" value="ECO:0007669"/>
    <property type="project" value="TreeGrafter"/>
</dbReference>
<reference evidence="6" key="1">
    <citation type="journal article" date="2021" name="Mol. Ecol. Resour.">
        <title>Phylogenomic analyses of the genus Drosophila reveals genomic signals of climate adaptation.</title>
        <authorList>
            <person name="Li F."/>
            <person name="Rane R.V."/>
            <person name="Luria V."/>
            <person name="Xiong Z."/>
            <person name="Chen J."/>
            <person name="Li Z."/>
            <person name="Catullo R.A."/>
            <person name="Griffin P.C."/>
            <person name="Schiffer M."/>
            <person name="Pearce S."/>
            <person name="Lee S.F."/>
            <person name="McElroy K."/>
            <person name="Stocker A."/>
            <person name="Shirriffs J."/>
            <person name="Cockerell F."/>
            <person name="Coppin C."/>
            <person name="Sgro C.M."/>
            <person name="Karger A."/>
            <person name="Cain J.W."/>
            <person name="Weber J.A."/>
            <person name="Santpere G."/>
            <person name="Kirschner M.W."/>
            <person name="Hoffmann A.A."/>
            <person name="Oakeshott J.G."/>
            <person name="Zhang G."/>
        </authorList>
    </citation>
    <scope>NUCLEOTIDE SEQUENCE</scope>
    <source>
        <strain evidence="6">BGI-SZ-2011g</strain>
    </source>
</reference>
<dbReference type="PANTHER" id="PTHR13861">
    <property type="entry name" value="VACUOLAR ATP SYNTHASE SUBUNIT F"/>
    <property type="match status" value="1"/>
</dbReference>
<keyword evidence="7" id="KW-1185">Reference proteome</keyword>
<dbReference type="InterPro" id="IPR036906">
    <property type="entry name" value="ATPase_V1_fsu_sf"/>
</dbReference>
<comment type="caution">
    <text evidence="6">The sequence shown here is derived from an EMBL/GenBank/DDBJ whole genome shotgun (WGS) entry which is preliminary data.</text>
</comment>
<protein>
    <recommendedName>
        <fullName evidence="8">V-type proton ATPase subunit F</fullName>
    </recommendedName>
</protein>
<proteinExistence type="inferred from homology"/>
<dbReference type="Gene3D" id="3.40.50.10580">
    <property type="entry name" value="ATPase, V1 complex, subunit F"/>
    <property type="match status" value="1"/>
</dbReference>
<dbReference type="AlphaFoldDB" id="A0AAD4KBU4"/>
<dbReference type="SUPFAM" id="SSF159468">
    <property type="entry name" value="AtpF-like"/>
    <property type="match status" value="1"/>
</dbReference>
<evidence type="ECO:0000256" key="4">
    <source>
        <dbReference type="ARBA" id="ARBA00023065"/>
    </source>
</evidence>
<dbReference type="InterPro" id="IPR008218">
    <property type="entry name" value="ATPase_V1-cplx_f_g_su"/>
</dbReference>
<feature type="compositionally biased region" description="Acidic residues" evidence="5">
    <location>
        <begin position="15"/>
        <end position="28"/>
    </location>
</feature>
<evidence type="ECO:0008006" key="8">
    <source>
        <dbReference type="Google" id="ProtNLM"/>
    </source>
</evidence>
<keyword evidence="4" id="KW-0406">Ion transport</keyword>
<sequence>MSRIAQSMLHHRKEEEEEEHKEVDTADEPEEPNVIRIGVIADTEVTLGLLLVGIGYHHQKFRNYLMVEYDTTLSEIEEFFHKLYKRPNIGIILLDYPTAKRLSPVLDRCKKLLPVVVILPTKASIVPYMEEKERLRRQRQREAYN</sequence>
<evidence type="ECO:0000313" key="7">
    <source>
        <dbReference type="Proteomes" id="UP001200034"/>
    </source>
</evidence>
<keyword evidence="3" id="KW-0375">Hydrogen ion transport</keyword>
<organism evidence="6 7">
    <name type="scientific">Drosophila rubida</name>
    <dbReference type="NCBI Taxonomy" id="30044"/>
    <lineage>
        <taxon>Eukaryota</taxon>
        <taxon>Metazoa</taxon>
        <taxon>Ecdysozoa</taxon>
        <taxon>Arthropoda</taxon>
        <taxon>Hexapoda</taxon>
        <taxon>Insecta</taxon>
        <taxon>Pterygota</taxon>
        <taxon>Neoptera</taxon>
        <taxon>Endopterygota</taxon>
        <taxon>Diptera</taxon>
        <taxon>Brachycera</taxon>
        <taxon>Muscomorpha</taxon>
        <taxon>Ephydroidea</taxon>
        <taxon>Drosophilidae</taxon>
        <taxon>Drosophila</taxon>
    </lineage>
</organism>
<accession>A0AAD4KBU4</accession>
<name>A0AAD4KBU4_9MUSC</name>
<evidence type="ECO:0000256" key="3">
    <source>
        <dbReference type="ARBA" id="ARBA00022781"/>
    </source>
</evidence>
<evidence type="ECO:0000256" key="5">
    <source>
        <dbReference type="SAM" id="MobiDB-lite"/>
    </source>
</evidence>
<comment type="similarity">
    <text evidence="1">Belongs to the V-ATPase F subunit family.</text>
</comment>
<feature type="region of interest" description="Disordered" evidence="5">
    <location>
        <begin position="1"/>
        <end position="28"/>
    </location>
</feature>
<evidence type="ECO:0000256" key="2">
    <source>
        <dbReference type="ARBA" id="ARBA00022448"/>
    </source>
</evidence>
<dbReference type="Pfam" id="PF01990">
    <property type="entry name" value="ATP-synt_F"/>
    <property type="match status" value="1"/>
</dbReference>
<keyword evidence="2" id="KW-0813">Transport</keyword>
<dbReference type="PANTHER" id="PTHR13861:SF2">
    <property type="entry name" value="V-TYPE PROTON ATPASE SUBUNIT F"/>
    <property type="match status" value="1"/>
</dbReference>
<dbReference type="Proteomes" id="UP001200034">
    <property type="component" value="Unassembled WGS sequence"/>
</dbReference>
<dbReference type="EMBL" id="JAJJHW010000095">
    <property type="protein sequence ID" value="KAH8388039.1"/>
    <property type="molecule type" value="Genomic_DNA"/>
</dbReference>
<evidence type="ECO:0000256" key="1">
    <source>
        <dbReference type="ARBA" id="ARBA00010148"/>
    </source>
</evidence>
<dbReference type="GO" id="GO:0046961">
    <property type="term" value="F:proton-transporting ATPase activity, rotational mechanism"/>
    <property type="evidence" value="ECO:0007669"/>
    <property type="project" value="InterPro"/>
</dbReference>
<gene>
    <name evidence="6" type="ORF">KR093_011278</name>
</gene>
<evidence type="ECO:0000313" key="6">
    <source>
        <dbReference type="EMBL" id="KAH8388039.1"/>
    </source>
</evidence>